<reference evidence="1" key="1">
    <citation type="submission" date="2021-02" db="EMBL/GenBank/DDBJ databases">
        <authorList>
            <consortium name="DOE Joint Genome Institute"/>
            <person name="Ahrendt S."/>
            <person name="Looney B.P."/>
            <person name="Miyauchi S."/>
            <person name="Morin E."/>
            <person name="Drula E."/>
            <person name="Courty P.E."/>
            <person name="Chicoki N."/>
            <person name="Fauchery L."/>
            <person name="Kohler A."/>
            <person name="Kuo A."/>
            <person name="Labutti K."/>
            <person name="Pangilinan J."/>
            <person name="Lipzen A."/>
            <person name="Riley R."/>
            <person name="Andreopoulos W."/>
            <person name="He G."/>
            <person name="Johnson J."/>
            <person name="Barry K.W."/>
            <person name="Grigoriev I.V."/>
            <person name="Nagy L."/>
            <person name="Hibbett D."/>
            <person name="Henrissat B."/>
            <person name="Matheny P.B."/>
            <person name="Labbe J."/>
            <person name="Martin F."/>
        </authorList>
    </citation>
    <scope>NUCLEOTIDE SEQUENCE</scope>
    <source>
        <strain evidence="1">FP105234-sp</strain>
    </source>
</reference>
<accession>A0ACB8R3B2</accession>
<evidence type="ECO:0000313" key="1">
    <source>
        <dbReference type="EMBL" id="KAI0038599.1"/>
    </source>
</evidence>
<name>A0ACB8R3B2_9AGAM</name>
<evidence type="ECO:0000313" key="2">
    <source>
        <dbReference type="Proteomes" id="UP000814033"/>
    </source>
</evidence>
<protein>
    <submittedName>
        <fullName evidence="1">Uncharacterized protein</fullName>
    </submittedName>
</protein>
<dbReference type="EMBL" id="MU276457">
    <property type="protein sequence ID" value="KAI0038599.1"/>
    <property type="molecule type" value="Genomic_DNA"/>
</dbReference>
<keyword evidence="2" id="KW-1185">Reference proteome</keyword>
<reference evidence="1" key="2">
    <citation type="journal article" date="2022" name="New Phytol.">
        <title>Evolutionary transition to the ectomycorrhizal habit in the genomes of a hyperdiverse lineage of mushroom-forming fungi.</title>
        <authorList>
            <person name="Looney B."/>
            <person name="Miyauchi S."/>
            <person name="Morin E."/>
            <person name="Drula E."/>
            <person name="Courty P.E."/>
            <person name="Kohler A."/>
            <person name="Kuo A."/>
            <person name="LaButti K."/>
            <person name="Pangilinan J."/>
            <person name="Lipzen A."/>
            <person name="Riley R."/>
            <person name="Andreopoulos W."/>
            <person name="He G."/>
            <person name="Johnson J."/>
            <person name="Nolan M."/>
            <person name="Tritt A."/>
            <person name="Barry K.W."/>
            <person name="Grigoriev I.V."/>
            <person name="Nagy L.G."/>
            <person name="Hibbett D."/>
            <person name="Henrissat B."/>
            <person name="Matheny P.B."/>
            <person name="Labbe J."/>
            <person name="Martin F.M."/>
        </authorList>
    </citation>
    <scope>NUCLEOTIDE SEQUENCE</scope>
    <source>
        <strain evidence="1">FP105234-sp</strain>
    </source>
</reference>
<dbReference type="Proteomes" id="UP000814033">
    <property type="component" value="Unassembled WGS sequence"/>
</dbReference>
<gene>
    <name evidence="1" type="ORF">FA95DRAFT_1200907</name>
</gene>
<organism evidence="1 2">
    <name type="scientific">Auriscalpium vulgare</name>
    <dbReference type="NCBI Taxonomy" id="40419"/>
    <lineage>
        <taxon>Eukaryota</taxon>
        <taxon>Fungi</taxon>
        <taxon>Dikarya</taxon>
        <taxon>Basidiomycota</taxon>
        <taxon>Agaricomycotina</taxon>
        <taxon>Agaricomycetes</taxon>
        <taxon>Russulales</taxon>
        <taxon>Auriscalpiaceae</taxon>
        <taxon>Auriscalpium</taxon>
    </lineage>
</organism>
<comment type="caution">
    <text evidence="1">The sequence shown here is derived from an EMBL/GenBank/DDBJ whole genome shotgun (WGS) entry which is preliminary data.</text>
</comment>
<proteinExistence type="predicted"/>
<sequence length="356" mass="40214">MLSVVKRPTTNGDSAMEGKSGAIHQMTSAILKDVRCFHMQDAPLWMQKYLDQQKMQTAYDHAPNPEKGLPSTVAETHRLMRAGGWDAVRPALTTSVHYTIMAGFLATATIGEEDKAVEFIDRAVEIINWVRTTWPGVPREIRGTVFEDFFLVSVRSLRLERYIEAYSQTKKIDPRFTLGGILAEADSILKLLDSTPVIEMYNQPGFALGHFTYNRGHAHAAKGFYHMQTAIQGYQERSAPQDTIMRELRAAALSYQTAARLYPLDEEKRAQFLDVALMALFRAQAPLCETLPLMAELRAAGQARLAVWAYSSVARTVDATVWRVQKFEESARRRIEEGKWKEDEAKWPEWGTLAVA</sequence>